<protein>
    <recommendedName>
        <fullName evidence="6">Yip1 domain-containing protein</fullName>
    </recommendedName>
</protein>
<reference evidence="7" key="1">
    <citation type="submission" date="2023-07" db="EMBL/GenBank/DDBJ databases">
        <title>Sorghum-associated microbial communities from plants grown in Nebraska, USA.</title>
        <authorList>
            <person name="Schachtman D."/>
        </authorList>
    </citation>
    <scope>NUCLEOTIDE SEQUENCE</scope>
    <source>
        <strain evidence="7">BE80</strain>
    </source>
</reference>
<evidence type="ECO:0000256" key="4">
    <source>
        <dbReference type="ARBA" id="ARBA00023136"/>
    </source>
</evidence>
<keyword evidence="2 5" id="KW-0812">Transmembrane</keyword>
<evidence type="ECO:0000313" key="7">
    <source>
        <dbReference type="EMBL" id="MDR6721776.1"/>
    </source>
</evidence>
<evidence type="ECO:0000256" key="5">
    <source>
        <dbReference type="SAM" id="Phobius"/>
    </source>
</evidence>
<feature type="transmembrane region" description="Helical" evidence="5">
    <location>
        <begin position="137"/>
        <end position="156"/>
    </location>
</feature>
<evidence type="ECO:0000256" key="2">
    <source>
        <dbReference type="ARBA" id="ARBA00022692"/>
    </source>
</evidence>
<dbReference type="Proteomes" id="UP001254832">
    <property type="component" value="Unassembled WGS sequence"/>
</dbReference>
<evidence type="ECO:0000256" key="3">
    <source>
        <dbReference type="ARBA" id="ARBA00022989"/>
    </source>
</evidence>
<gene>
    <name evidence="7" type="ORF">J2W91_000224</name>
</gene>
<dbReference type="AlphaFoldDB" id="A0AAP5LKA4"/>
<feature type="domain" description="Yip1" evidence="6">
    <location>
        <begin position="14"/>
        <end position="183"/>
    </location>
</feature>
<feature type="transmembrane region" description="Helical" evidence="5">
    <location>
        <begin position="36"/>
        <end position="55"/>
    </location>
</feature>
<comment type="caution">
    <text evidence="7">The sequence shown here is derived from an EMBL/GenBank/DDBJ whole genome shotgun (WGS) entry which is preliminary data.</text>
</comment>
<dbReference type="EMBL" id="JAVDTR010000001">
    <property type="protein sequence ID" value="MDR6721776.1"/>
    <property type="molecule type" value="Genomic_DNA"/>
</dbReference>
<evidence type="ECO:0000259" key="6">
    <source>
        <dbReference type="Pfam" id="PF04893"/>
    </source>
</evidence>
<keyword evidence="4 5" id="KW-0472">Membrane</keyword>
<feature type="transmembrane region" description="Helical" evidence="5">
    <location>
        <begin position="75"/>
        <end position="93"/>
    </location>
</feature>
<evidence type="ECO:0000256" key="1">
    <source>
        <dbReference type="ARBA" id="ARBA00004141"/>
    </source>
</evidence>
<sequence length="211" mass="24482">MLASSKQLYQYPLHLIFHPFDGYWELKYERNQKMTLLIAGMIMLLLIMTKILHAQYSGFLINFNNPKRLNSLLEMVYVIVPVLFWCVANWSLTTLMDGEGKFSEIFMSTCFALVPLLLIQFPWIWLSLVISVQETAFYYFSNAIAIGWTVYLLFVGNMTVHQYTPAKTILTMFLTLVAMAFMAFLCLLFFSLVQQIVSFAVTIYQELVLRG</sequence>
<evidence type="ECO:0000313" key="8">
    <source>
        <dbReference type="Proteomes" id="UP001254832"/>
    </source>
</evidence>
<dbReference type="RefSeq" id="WP_145048756.1">
    <property type="nucleotide sequence ID" value="NZ_JAVDTR010000001.1"/>
</dbReference>
<feature type="transmembrane region" description="Helical" evidence="5">
    <location>
        <begin position="105"/>
        <end position="125"/>
    </location>
</feature>
<feature type="transmembrane region" description="Helical" evidence="5">
    <location>
        <begin position="168"/>
        <end position="193"/>
    </location>
</feature>
<dbReference type="InterPro" id="IPR006977">
    <property type="entry name" value="Yip1_dom"/>
</dbReference>
<comment type="subcellular location">
    <subcellularLocation>
        <location evidence="1">Membrane</location>
        <topology evidence="1">Multi-pass membrane protein</topology>
    </subcellularLocation>
</comment>
<dbReference type="GO" id="GO:0016020">
    <property type="term" value="C:membrane"/>
    <property type="evidence" value="ECO:0007669"/>
    <property type="project" value="UniProtKB-SubCell"/>
</dbReference>
<name>A0AAP5LKA4_PAEAM</name>
<keyword evidence="3 5" id="KW-1133">Transmembrane helix</keyword>
<dbReference type="Pfam" id="PF04893">
    <property type="entry name" value="Yip1"/>
    <property type="match status" value="1"/>
</dbReference>
<organism evidence="7 8">
    <name type="scientific">Paenibacillus amylolyticus</name>
    <dbReference type="NCBI Taxonomy" id="1451"/>
    <lineage>
        <taxon>Bacteria</taxon>
        <taxon>Bacillati</taxon>
        <taxon>Bacillota</taxon>
        <taxon>Bacilli</taxon>
        <taxon>Bacillales</taxon>
        <taxon>Paenibacillaceae</taxon>
        <taxon>Paenibacillus</taxon>
    </lineage>
</organism>
<proteinExistence type="predicted"/>
<accession>A0AAP5LKA4</accession>